<dbReference type="EMBL" id="CP001854">
    <property type="protein sequence ID" value="ADB50588.1"/>
    <property type="molecule type" value="Genomic_DNA"/>
</dbReference>
<dbReference type="Proteomes" id="UP000008229">
    <property type="component" value="Chromosome"/>
</dbReference>
<reference evidence="1 2" key="1">
    <citation type="journal article" date="2010" name="Stand. Genomic Sci.">
        <title>Complete genome sequence of Conexibacter woesei type strain (ID131577).</title>
        <authorList>
            <person name="Pukall R."/>
            <person name="Lapidus A."/>
            <person name="Glavina Del Rio T."/>
            <person name="Copeland A."/>
            <person name="Tice H."/>
            <person name="Cheng J.-F."/>
            <person name="Lucas S."/>
            <person name="Chen F."/>
            <person name="Nolan M."/>
            <person name="Bruce D."/>
            <person name="Goodwin L."/>
            <person name="Pitluck S."/>
            <person name="Mavromatis K."/>
            <person name="Ivanova N."/>
            <person name="Ovchinnikova G."/>
            <person name="Pati A."/>
            <person name="Chen A."/>
            <person name="Palaniappan K."/>
            <person name="Land M."/>
            <person name="Hauser L."/>
            <person name="Chang Y.-J."/>
            <person name="Jeffries C.D."/>
            <person name="Chain P."/>
            <person name="Meincke L."/>
            <person name="Sims D."/>
            <person name="Brettin T."/>
            <person name="Detter J.C."/>
            <person name="Rohde M."/>
            <person name="Goeker M."/>
            <person name="Bristow J."/>
            <person name="Eisen J.A."/>
            <person name="Markowitz V."/>
            <person name="Kyrpides N.C."/>
            <person name="Klenk H.-P."/>
            <person name="Hugenholtz P."/>
        </authorList>
    </citation>
    <scope>NUCLEOTIDE SEQUENCE [LARGE SCALE GENOMIC DNA]</scope>
    <source>
        <strain evidence="2">DSM 14684 / CIP 108061 / JCM 11494 / NBRC 100937 / ID131577</strain>
    </source>
</reference>
<keyword evidence="2" id="KW-1185">Reference proteome</keyword>
<evidence type="ECO:0000313" key="2">
    <source>
        <dbReference type="Proteomes" id="UP000008229"/>
    </source>
</evidence>
<sequence>MSQPDFDRSTALPEAFVRDPLANPGAIVAARQRSMAERLELAISWNKVASELRAGMIHATEHAASRR</sequence>
<dbReference type="STRING" id="469383.Cwoe_2163"/>
<evidence type="ECO:0000313" key="1">
    <source>
        <dbReference type="EMBL" id="ADB50588.1"/>
    </source>
</evidence>
<dbReference type="RefSeq" id="WP_012933639.1">
    <property type="nucleotide sequence ID" value="NC_013739.1"/>
</dbReference>
<name>D3F5C1_CONWI</name>
<dbReference type="HOGENOM" id="CLU_2805081_0_0_11"/>
<accession>D3F5C1</accession>
<dbReference type="AlphaFoldDB" id="D3F5C1"/>
<dbReference type="KEGG" id="cwo:Cwoe_2163"/>
<gene>
    <name evidence="1" type="ordered locus">Cwoe_2163</name>
</gene>
<protein>
    <submittedName>
        <fullName evidence="1">Uncharacterized protein</fullName>
    </submittedName>
</protein>
<organism evidence="1 2">
    <name type="scientific">Conexibacter woesei (strain DSM 14684 / CCUG 47730 / CIP 108061 / JCM 11494 / NBRC 100937 / ID131577)</name>
    <dbReference type="NCBI Taxonomy" id="469383"/>
    <lineage>
        <taxon>Bacteria</taxon>
        <taxon>Bacillati</taxon>
        <taxon>Actinomycetota</taxon>
        <taxon>Thermoleophilia</taxon>
        <taxon>Solirubrobacterales</taxon>
        <taxon>Conexibacteraceae</taxon>
        <taxon>Conexibacter</taxon>
    </lineage>
</organism>
<proteinExistence type="predicted"/>
<reference evidence="2" key="2">
    <citation type="submission" date="2010-01" db="EMBL/GenBank/DDBJ databases">
        <title>The complete genome of Conexibacter woesei DSM 14684.</title>
        <authorList>
            <consortium name="US DOE Joint Genome Institute (JGI-PGF)"/>
            <person name="Lucas S."/>
            <person name="Copeland A."/>
            <person name="Lapidus A."/>
            <person name="Glavina del Rio T."/>
            <person name="Dalin E."/>
            <person name="Tice H."/>
            <person name="Bruce D."/>
            <person name="Goodwin L."/>
            <person name="Pitluck S."/>
            <person name="Kyrpides N."/>
            <person name="Mavromatis K."/>
            <person name="Ivanova N."/>
            <person name="Mikhailova N."/>
            <person name="Chertkov O."/>
            <person name="Brettin T."/>
            <person name="Detter J.C."/>
            <person name="Han C."/>
            <person name="Larimer F."/>
            <person name="Land M."/>
            <person name="Hauser L."/>
            <person name="Markowitz V."/>
            <person name="Cheng J.-F."/>
            <person name="Hugenholtz P."/>
            <person name="Woyke T."/>
            <person name="Wu D."/>
            <person name="Pukall R."/>
            <person name="Steenblock K."/>
            <person name="Schneider S."/>
            <person name="Klenk H.-P."/>
            <person name="Eisen J.A."/>
        </authorList>
    </citation>
    <scope>NUCLEOTIDE SEQUENCE [LARGE SCALE GENOMIC DNA]</scope>
    <source>
        <strain evidence="2">DSM 14684 / CIP 108061 / JCM 11494 / NBRC 100937 / ID131577</strain>
    </source>
</reference>